<dbReference type="PANTHER" id="PTHR43881:SF1">
    <property type="entry name" value="GAMMA-GLUTAMYLTRANSPEPTIDASE (AFU_ORTHOLOGUE AFUA_4G13580)"/>
    <property type="match status" value="1"/>
</dbReference>
<dbReference type="InterPro" id="IPR052896">
    <property type="entry name" value="GGT-like_enzyme"/>
</dbReference>
<name>A0AA35X9D1_GEOBA</name>
<dbReference type="InterPro" id="IPR043137">
    <property type="entry name" value="GGT_ssub_C"/>
</dbReference>
<evidence type="ECO:0000256" key="3">
    <source>
        <dbReference type="SAM" id="MobiDB-lite"/>
    </source>
</evidence>
<keyword evidence="4" id="KW-0378">Hydrolase</keyword>
<feature type="compositionally biased region" description="Basic and acidic residues" evidence="3">
    <location>
        <begin position="508"/>
        <end position="518"/>
    </location>
</feature>
<evidence type="ECO:0000256" key="2">
    <source>
        <dbReference type="PIRSR" id="PIRSR600101-2"/>
    </source>
</evidence>
<evidence type="ECO:0000313" key="4">
    <source>
        <dbReference type="EMBL" id="CAI8043060.1"/>
    </source>
</evidence>
<feature type="binding site" evidence="2">
    <location>
        <position position="416"/>
    </location>
    <ligand>
        <name>L-glutamate</name>
        <dbReference type="ChEBI" id="CHEBI:29985"/>
    </ligand>
</feature>
<dbReference type="AlphaFoldDB" id="A0AA35X9D1"/>
<feature type="region of interest" description="Disordered" evidence="3">
    <location>
        <begin position="476"/>
        <end position="518"/>
    </location>
</feature>
<dbReference type="InterPro" id="IPR043138">
    <property type="entry name" value="GGT_lsub"/>
</dbReference>
<dbReference type="GO" id="GO:0006751">
    <property type="term" value="P:glutathione catabolic process"/>
    <property type="evidence" value="ECO:0007669"/>
    <property type="project" value="InterPro"/>
</dbReference>
<feature type="active site" description="Nucleophile" evidence="1">
    <location>
        <position position="333"/>
    </location>
</feature>
<dbReference type="InterPro" id="IPR029055">
    <property type="entry name" value="Ntn_hydrolases_N"/>
</dbReference>
<keyword evidence="5" id="KW-1185">Reference proteome</keyword>
<dbReference type="Pfam" id="PF01019">
    <property type="entry name" value="G_glu_transpept"/>
    <property type="match status" value="1"/>
</dbReference>
<dbReference type="PANTHER" id="PTHR43881">
    <property type="entry name" value="GAMMA-GLUTAMYLTRANSPEPTIDASE (AFU_ORTHOLOGUE AFUA_4G13580)"/>
    <property type="match status" value="1"/>
</dbReference>
<dbReference type="Proteomes" id="UP001174909">
    <property type="component" value="Unassembled WGS sequence"/>
</dbReference>
<dbReference type="PRINTS" id="PR01210">
    <property type="entry name" value="GGTRANSPTASE"/>
</dbReference>
<reference evidence="4" key="1">
    <citation type="submission" date="2023-03" db="EMBL/GenBank/DDBJ databases">
        <authorList>
            <person name="Steffen K."/>
            <person name="Cardenas P."/>
        </authorList>
    </citation>
    <scope>NUCLEOTIDE SEQUENCE</scope>
</reference>
<dbReference type="InterPro" id="IPR000101">
    <property type="entry name" value="GGT_peptidase"/>
</dbReference>
<gene>
    <name evidence="4" type="ORF">GBAR_LOCUS23887</name>
</gene>
<accession>A0AA35X9D1</accession>
<feature type="compositionally biased region" description="Gly residues" evidence="3">
    <location>
        <begin position="482"/>
        <end position="492"/>
    </location>
</feature>
<organism evidence="4 5">
    <name type="scientific">Geodia barretti</name>
    <name type="common">Barrett's horny sponge</name>
    <dbReference type="NCBI Taxonomy" id="519541"/>
    <lineage>
        <taxon>Eukaryota</taxon>
        <taxon>Metazoa</taxon>
        <taxon>Porifera</taxon>
        <taxon>Demospongiae</taxon>
        <taxon>Heteroscleromorpha</taxon>
        <taxon>Tetractinellida</taxon>
        <taxon>Astrophorina</taxon>
        <taxon>Geodiidae</taxon>
        <taxon>Geodia</taxon>
    </lineage>
</organism>
<dbReference type="NCBIfam" id="TIGR00066">
    <property type="entry name" value="g_glut_trans"/>
    <property type="match status" value="1"/>
</dbReference>
<comment type="caution">
    <text evidence="4">The sequence shown here is derived from an EMBL/GenBank/DDBJ whole genome shotgun (WGS) entry which is preliminary data.</text>
</comment>
<dbReference type="EMBL" id="CASHTH010003296">
    <property type="protein sequence ID" value="CAI8043060.1"/>
    <property type="molecule type" value="Genomic_DNA"/>
</dbReference>
<evidence type="ECO:0000313" key="5">
    <source>
        <dbReference type="Proteomes" id="UP001174909"/>
    </source>
</evidence>
<dbReference type="Gene3D" id="1.10.246.130">
    <property type="match status" value="1"/>
</dbReference>
<proteinExistence type="predicted"/>
<dbReference type="GO" id="GO:0036374">
    <property type="term" value="F:glutathione hydrolase activity"/>
    <property type="evidence" value="ECO:0007669"/>
    <property type="project" value="InterPro"/>
</dbReference>
<evidence type="ECO:0000256" key="1">
    <source>
        <dbReference type="PIRSR" id="PIRSR600101-1"/>
    </source>
</evidence>
<dbReference type="Gene3D" id="3.60.20.40">
    <property type="match status" value="1"/>
</dbReference>
<sequence>MVATSQPLAAMAGLRVLMDGGNAVDAAVATAATLNVVEPMSTGVGGDLFALVWKASNKQVVALNGSGRSPMAASIEGLRAKGHHRMPPVGPLSISVPGTVHGWETLLSGEGTMALSDVLKPAIRYAEGGFPVSDIIAFQWQQQEGKLAALPSGQELLKDGRGPREGELMKMPTLAGTLRTISEGGSEAFYRGPIATAMADFVQEQGGWLAEADLASHHSDWDEPIKTDYRGVTCWECPPNGQGIIALEALNIAEGFDIAAMGPQSADRYHHLVEATRLGFSDAFEYLADPRSVEVPTGAWASKEYAAKRRALIKPDQAMVTAPYGKMVPGSDTVYISVIDGAGNACSLINSVFANFGSGLVVPGTGIVMHNRAALFQMNPEHPNALAGGKRPFHTIIPAMATRDDELWLSYGVMGGFMQPQGHLQVISNMVDFGMDSQGALDALRFQVAGDELWMEGDVANSVVDDLHRRGHRVNVMHGPHRGGAGGMGGGQIISRDPESGVLSGGSEPRKDGAAVGW</sequence>
<dbReference type="SUPFAM" id="SSF56235">
    <property type="entry name" value="N-terminal nucleophile aminohydrolases (Ntn hydrolases)"/>
    <property type="match status" value="1"/>
</dbReference>
<protein>
    <submittedName>
        <fullName evidence="4">Glutathione hydrolase-like YwrD proenzyme</fullName>
    </submittedName>
</protein>